<dbReference type="Pfam" id="PF04932">
    <property type="entry name" value="Wzy_C"/>
    <property type="match status" value="1"/>
</dbReference>
<dbReference type="GO" id="GO:0016020">
    <property type="term" value="C:membrane"/>
    <property type="evidence" value="ECO:0007669"/>
    <property type="project" value="UniProtKB-SubCell"/>
</dbReference>
<feature type="transmembrane region" description="Helical" evidence="5">
    <location>
        <begin position="428"/>
        <end position="449"/>
    </location>
</feature>
<feature type="transmembrane region" description="Helical" evidence="5">
    <location>
        <begin position="221"/>
        <end position="239"/>
    </location>
</feature>
<keyword evidence="2 5" id="KW-0812">Transmembrane</keyword>
<proteinExistence type="predicted"/>
<dbReference type="PATRIC" id="fig|405446.3.peg.558"/>
<dbReference type="InterPro" id="IPR007016">
    <property type="entry name" value="O-antigen_ligase-rel_domated"/>
</dbReference>
<gene>
    <name evidence="7" type="ORF">ABB27_06145</name>
</gene>
<keyword evidence="4 5" id="KW-0472">Membrane</keyword>
<evidence type="ECO:0000256" key="5">
    <source>
        <dbReference type="SAM" id="Phobius"/>
    </source>
</evidence>
<feature type="transmembrane region" description="Helical" evidence="5">
    <location>
        <begin position="403"/>
        <end position="421"/>
    </location>
</feature>
<feature type="transmembrane region" description="Helical" evidence="5">
    <location>
        <begin position="6"/>
        <end position="22"/>
    </location>
</feature>
<evidence type="ECO:0000256" key="1">
    <source>
        <dbReference type="ARBA" id="ARBA00004141"/>
    </source>
</evidence>
<evidence type="ECO:0000256" key="3">
    <source>
        <dbReference type="ARBA" id="ARBA00022989"/>
    </source>
</evidence>
<dbReference type="PANTHER" id="PTHR37422">
    <property type="entry name" value="TEICHURONIC ACID BIOSYNTHESIS PROTEIN TUAE"/>
    <property type="match status" value="1"/>
</dbReference>
<evidence type="ECO:0000256" key="2">
    <source>
        <dbReference type="ARBA" id="ARBA00022692"/>
    </source>
</evidence>
<feature type="transmembrane region" description="Helical" evidence="5">
    <location>
        <begin position="363"/>
        <end position="383"/>
    </location>
</feature>
<feature type="transmembrane region" description="Helical" evidence="5">
    <location>
        <begin position="29"/>
        <end position="54"/>
    </location>
</feature>
<keyword evidence="8" id="KW-1185">Reference proteome</keyword>
<feature type="domain" description="O-antigen ligase-related" evidence="6">
    <location>
        <begin position="251"/>
        <end position="379"/>
    </location>
</feature>
<dbReference type="EMBL" id="LDJJ01000017">
    <property type="protein sequence ID" value="KRG69433.1"/>
    <property type="molecule type" value="Genomic_DNA"/>
</dbReference>
<feature type="transmembrane region" description="Helical" evidence="5">
    <location>
        <begin position="285"/>
        <end position="307"/>
    </location>
</feature>
<sequence length="465" mass="50960">MRLGTTVAVLCGLLFGSLLLFLPPSKFFVVLAGLPAALVVLRWPMVGLSLFALVATFMPFSTLQVGFRFTLAEAMLGLTWAGVALQLFFQRLERPQWGGVERGLLLLMVFSVLPFLVGQVMVVADGNGPVNWVRWLANLSPLLLAPLMLSQEKQREQLVVMLLLGNLAMLLLSLGMFVKSRSALDMIPILEKMHYAHPEALLDIFSAENARLGSPWVHPNLTGGAMAMFVPLAAFYGLYQHGWRRALGATVAVLGCAALLLSSSRGAILAIGLMLLWLSWLRVPYARAMVMAGIILGGVLALTYAPLQDRLATMFSSDNASTEVRVDEYKRFPEAVARYPLGIGFRTEPPVPGSGLLGISNLWLYYMYKLGALGMLLYCVVTWRWWRQVRPRGRVLTVDGRNGLWMGCTTGLVAALLTGLIDHYYSFTMVLVALFWLLMGLGLQSAAAVPSGTPGQPLSSLREQQ</sequence>
<feature type="transmembrane region" description="Helical" evidence="5">
    <location>
        <begin position="158"/>
        <end position="178"/>
    </location>
</feature>
<comment type="subcellular location">
    <subcellularLocation>
        <location evidence="1">Membrane</location>
        <topology evidence="1">Multi-pass membrane protein</topology>
    </subcellularLocation>
</comment>
<name>A0A0R0CHU5_9GAMM</name>
<evidence type="ECO:0000256" key="4">
    <source>
        <dbReference type="ARBA" id="ARBA00023136"/>
    </source>
</evidence>
<dbReference type="Proteomes" id="UP000051863">
    <property type="component" value="Unassembled WGS sequence"/>
</dbReference>
<keyword evidence="3 5" id="KW-1133">Transmembrane helix</keyword>
<protein>
    <submittedName>
        <fullName evidence="7">Membrane protein</fullName>
    </submittedName>
</protein>
<feature type="transmembrane region" description="Helical" evidence="5">
    <location>
        <begin position="104"/>
        <end position="124"/>
    </location>
</feature>
<feature type="transmembrane region" description="Helical" evidence="5">
    <location>
        <begin position="251"/>
        <end position="279"/>
    </location>
</feature>
<dbReference type="InterPro" id="IPR051533">
    <property type="entry name" value="WaaL-like"/>
</dbReference>
<evidence type="ECO:0000313" key="8">
    <source>
        <dbReference type="Proteomes" id="UP000051863"/>
    </source>
</evidence>
<evidence type="ECO:0000313" key="7">
    <source>
        <dbReference type="EMBL" id="KRG69433.1"/>
    </source>
</evidence>
<accession>A0A0R0CHU5</accession>
<dbReference type="PANTHER" id="PTHR37422:SF23">
    <property type="entry name" value="TEICHURONIC ACID BIOSYNTHESIS PROTEIN TUAE"/>
    <property type="match status" value="1"/>
</dbReference>
<dbReference type="RefSeq" id="WP_057627382.1">
    <property type="nucleotide sequence ID" value="NZ_LDJJ01000017.1"/>
</dbReference>
<organism evidence="7 8">
    <name type="scientific">Stenotrophomonas terrae</name>
    <dbReference type="NCBI Taxonomy" id="405446"/>
    <lineage>
        <taxon>Bacteria</taxon>
        <taxon>Pseudomonadati</taxon>
        <taxon>Pseudomonadota</taxon>
        <taxon>Gammaproteobacteria</taxon>
        <taxon>Lysobacterales</taxon>
        <taxon>Lysobacteraceae</taxon>
        <taxon>Stenotrophomonas</taxon>
    </lineage>
</organism>
<dbReference type="OrthoDB" id="7026333at2"/>
<feature type="transmembrane region" description="Helical" evidence="5">
    <location>
        <begin position="74"/>
        <end position="92"/>
    </location>
</feature>
<reference evidence="7 8" key="1">
    <citation type="submission" date="2015-05" db="EMBL/GenBank/DDBJ databases">
        <title>Genome sequencing and analysis of members of genus Stenotrophomonas.</title>
        <authorList>
            <person name="Patil P.P."/>
            <person name="Midha S."/>
            <person name="Patil P.B."/>
        </authorList>
    </citation>
    <scope>NUCLEOTIDE SEQUENCE [LARGE SCALE GENOMIC DNA]</scope>
    <source>
        <strain evidence="7 8">DSM 18941</strain>
    </source>
</reference>
<evidence type="ECO:0000259" key="6">
    <source>
        <dbReference type="Pfam" id="PF04932"/>
    </source>
</evidence>
<comment type="caution">
    <text evidence="7">The sequence shown here is derived from an EMBL/GenBank/DDBJ whole genome shotgun (WGS) entry which is preliminary data.</text>
</comment>
<dbReference type="AlphaFoldDB" id="A0A0R0CHU5"/>